<name>A0A4R7UFC2_9BACT</name>
<gene>
    <name evidence="3" type="ORF">BCF59_0274</name>
</gene>
<comment type="similarity">
    <text evidence="1">Belongs to the UPF0122 family.</text>
</comment>
<dbReference type="AlphaFoldDB" id="A0A4R7UFC2"/>
<dbReference type="PANTHER" id="PTHR40083">
    <property type="entry name" value="UPF0122 PROTEIN CBO2450/CLC_2298"/>
    <property type="match status" value="1"/>
</dbReference>
<dbReference type="InterPro" id="IPR007394">
    <property type="entry name" value="UPF0122"/>
</dbReference>
<protein>
    <recommendedName>
        <fullName evidence="5">Sigma-70, region 4</fullName>
    </recommendedName>
</protein>
<keyword evidence="4" id="KW-1185">Reference proteome</keyword>
<proteinExistence type="inferred from homology"/>
<reference evidence="3 4" key="1">
    <citation type="submission" date="2019-03" db="EMBL/GenBank/DDBJ databases">
        <title>Genomic Encyclopedia of Archaeal and Bacterial Type Strains, Phase II (KMG-II): from individual species to whole genera.</title>
        <authorList>
            <person name="Goeker M."/>
        </authorList>
    </citation>
    <scope>NUCLEOTIDE SEQUENCE [LARGE SCALE GENOMIC DNA]</scope>
    <source>
        <strain evidence="3 4">ATCC 35214</strain>
    </source>
</reference>
<accession>A0A4R7UFC2</accession>
<evidence type="ECO:0008006" key="5">
    <source>
        <dbReference type="Google" id="ProtNLM"/>
    </source>
</evidence>
<comment type="caution">
    <text evidence="3">The sequence shown here is derived from an EMBL/GenBank/DDBJ whole genome shotgun (WGS) entry which is preliminary data.</text>
</comment>
<evidence type="ECO:0000256" key="1">
    <source>
        <dbReference type="ARBA" id="ARBA00008720"/>
    </source>
</evidence>
<comment type="function">
    <text evidence="2">Might take part in the signal recognition particle (SRP) pathway. This is inferred from the conservation of its genetic proximity to ftsY/ffh. May be a regulatory protein.</text>
</comment>
<evidence type="ECO:0000256" key="2">
    <source>
        <dbReference type="ARBA" id="ARBA00024764"/>
    </source>
</evidence>
<evidence type="ECO:0000313" key="4">
    <source>
        <dbReference type="Proteomes" id="UP000295757"/>
    </source>
</evidence>
<evidence type="ECO:0000313" key="3">
    <source>
        <dbReference type="EMBL" id="TDV24315.1"/>
    </source>
</evidence>
<dbReference type="PANTHER" id="PTHR40083:SF1">
    <property type="entry name" value="UPF0122 PROTEIN YLXM"/>
    <property type="match status" value="1"/>
</dbReference>
<dbReference type="Pfam" id="PF04297">
    <property type="entry name" value="UPF0122"/>
    <property type="match status" value="1"/>
</dbReference>
<organism evidence="3 4">
    <name type="scientific">Mycoplasmopsis mustelae</name>
    <dbReference type="NCBI Taxonomy" id="171289"/>
    <lineage>
        <taxon>Bacteria</taxon>
        <taxon>Bacillati</taxon>
        <taxon>Mycoplasmatota</taxon>
        <taxon>Mycoplasmoidales</taxon>
        <taxon>Metamycoplasmataceae</taxon>
        <taxon>Mycoplasmopsis</taxon>
    </lineage>
</organism>
<dbReference type="EMBL" id="SOCN01000001">
    <property type="protein sequence ID" value="TDV24315.1"/>
    <property type="molecule type" value="Genomic_DNA"/>
</dbReference>
<dbReference type="OrthoDB" id="399219at2"/>
<dbReference type="Proteomes" id="UP000295757">
    <property type="component" value="Unassembled WGS sequence"/>
</dbReference>
<dbReference type="RefSeq" id="WP_134110499.1">
    <property type="nucleotide sequence ID" value="NZ_SOCN01000001.1"/>
</dbReference>
<dbReference type="SUPFAM" id="SSF88659">
    <property type="entry name" value="Sigma3 and sigma4 domains of RNA polymerase sigma factors"/>
    <property type="match status" value="1"/>
</dbReference>
<dbReference type="InterPro" id="IPR036388">
    <property type="entry name" value="WH-like_DNA-bd_sf"/>
</dbReference>
<dbReference type="Gene3D" id="1.10.10.10">
    <property type="entry name" value="Winged helix-like DNA-binding domain superfamily/Winged helix DNA-binding domain"/>
    <property type="match status" value="1"/>
</dbReference>
<dbReference type="InterPro" id="IPR013324">
    <property type="entry name" value="RNA_pol_sigma_r3/r4-like"/>
</dbReference>
<sequence>MSKKTLENLQKYSKLYEKFKNFLTQNQKQIFELYFYNDLSYAEVAEIVATTRTSVYDTVKKTLLKLDKLNSQII</sequence>